<dbReference type="AlphaFoldDB" id="A0AAD7GSA0"/>
<comment type="caution">
    <text evidence="2">The sequence shown here is derived from an EMBL/GenBank/DDBJ whole genome shotgun (WGS) entry which is preliminary data.</text>
</comment>
<name>A0AAD7GSA0_MYCRO</name>
<organism evidence="2 3">
    <name type="scientific">Mycena rosella</name>
    <name type="common">Pink bonnet</name>
    <name type="synonym">Agaricus rosellus</name>
    <dbReference type="NCBI Taxonomy" id="1033263"/>
    <lineage>
        <taxon>Eukaryota</taxon>
        <taxon>Fungi</taxon>
        <taxon>Dikarya</taxon>
        <taxon>Basidiomycota</taxon>
        <taxon>Agaricomycotina</taxon>
        <taxon>Agaricomycetes</taxon>
        <taxon>Agaricomycetidae</taxon>
        <taxon>Agaricales</taxon>
        <taxon>Marasmiineae</taxon>
        <taxon>Mycenaceae</taxon>
        <taxon>Mycena</taxon>
    </lineage>
</organism>
<feature type="region of interest" description="Disordered" evidence="1">
    <location>
        <begin position="23"/>
        <end position="46"/>
    </location>
</feature>
<dbReference type="EMBL" id="JARKIE010000011">
    <property type="protein sequence ID" value="KAJ7704081.1"/>
    <property type="molecule type" value="Genomic_DNA"/>
</dbReference>
<evidence type="ECO:0000256" key="1">
    <source>
        <dbReference type="SAM" id="MobiDB-lite"/>
    </source>
</evidence>
<protein>
    <submittedName>
        <fullName evidence="2">Uncharacterized protein</fullName>
    </submittedName>
</protein>
<sequence>MSGSAIRRERTPANHMFRPGYVYRSRRPDRPMHPEPKMNQGGGNCAPQSTVFWRECTMRCMGETVGGGRIGDGIGRPEPHPSLEYLIDLGGGNRMSDEDLDQIWRRSDGWIGSGAAFDCDAMRENIIFLSHHRHRRSVLDQSLVNSRPLGVVLELWVWAFN</sequence>
<dbReference type="Proteomes" id="UP001221757">
    <property type="component" value="Unassembled WGS sequence"/>
</dbReference>
<gene>
    <name evidence="2" type="ORF">B0H17DRAFT_1127097</name>
</gene>
<evidence type="ECO:0000313" key="2">
    <source>
        <dbReference type="EMBL" id="KAJ7704081.1"/>
    </source>
</evidence>
<proteinExistence type="predicted"/>
<feature type="compositionally biased region" description="Basic and acidic residues" evidence="1">
    <location>
        <begin position="26"/>
        <end position="36"/>
    </location>
</feature>
<evidence type="ECO:0000313" key="3">
    <source>
        <dbReference type="Proteomes" id="UP001221757"/>
    </source>
</evidence>
<accession>A0AAD7GSA0</accession>
<keyword evidence="3" id="KW-1185">Reference proteome</keyword>
<reference evidence="2" key="1">
    <citation type="submission" date="2023-03" db="EMBL/GenBank/DDBJ databases">
        <title>Massive genome expansion in bonnet fungi (Mycena s.s.) driven by repeated elements and novel gene families across ecological guilds.</title>
        <authorList>
            <consortium name="Lawrence Berkeley National Laboratory"/>
            <person name="Harder C.B."/>
            <person name="Miyauchi S."/>
            <person name="Viragh M."/>
            <person name="Kuo A."/>
            <person name="Thoen E."/>
            <person name="Andreopoulos B."/>
            <person name="Lu D."/>
            <person name="Skrede I."/>
            <person name="Drula E."/>
            <person name="Henrissat B."/>
            <person name="Morin E."/>
            <person name="Kohler A."/>
            <person name="Barry K."/>
            <person name="LaButti K."/>
            <person name="Morin E."/>
            <person name="Salamov A."/>
            <person name="Lipzen A."/>
            <person name="Mereny Z."/>
            <person name="Hegedus B."/>
            <person name="Baldrian P."/>
            <person name="Stursova M."/>
            <person name="Weitz H."/>
            <person name="Taylor A."/>
            <person name="Grigoriev I.V."/>
            <person name="Nagy L.G."/>
            <person name="Martin F."/>
            <person name="Kauserud H."/>
        </authorList>
    </citation>
    <scope>NUCLEOTIDE SEQUENCE</scope>
    <source>
        <strain evidence="2">CBHHK067</strain>
    </source>
</reference>